<dbReference type="Proteomes" id="UP000024635">
    <property type="component" value="Unassembled WGS sequence"/>
</dbReference>
<comment type="caution">
    <text evidence="1">The sequence shown here is derived from an EMBL/GenBank/DDBJ whole genome shotgun (WGS) entry which is preliminary data.</text>
</comment>
<sequence length="81" mass="9199">MAEISCGTNKLSNQLTHVKSTPVARSVMEVVIAEVTENQQRRKRVKRPVDSRPEMSEERLLRNAKQVYKTGLLGKTKTDKC</sequence>
<name>A0A016SXQ0_9BILA</name>
<dbReference type="EMBL" id="JARK01001500">
    <property type="protein sequence ID" value="EYB95089.1"/>
    <property type="molecule type" value="Genomic_DNA"/>
</dbReference>
<accession>A0A016SXQ0</accession>
<dbReference type="AlphaFoldDB" id="A0A016SXQ0"/>
<evidence type="ECO:0000313" key="1">
    <source>
        <dbReference type="EMBL" id="EYB95089.1"/>
    </source>
</evidence>
<proteinExistence type="predicted"/>
<reference evidence="2" key="1">
    <citation type="journal article" date="2015" name="Nat. Genet.">
        <title>The genome and transcriptome of the zoonotic hookworm Ancylostoma ceylanicum identify infection-specific gene families.</title>
        <authorList>
            <person name="Schwarz E.M."/>
            <person name="Hu Y."/>
            <person name="Antoshechkin I."/>
            <person name="Miller M.M."/>
            <person name="Sternberg P.W."/>
            <person name="Aroian R.V."/>
        </authorList>
    </citation>
    <scope>NUCLEOTIDE SEQUENCE</scope>
    <source>
        <strain evidence="2">HY135</strain>
    </source>
</reference>
<evidence type="ECO:0000313" key="2">
    <source>
        <dbReference type="Proteomes" id="UP000024635"/>
    </source>
</evidence>
<protein>
    <submittedName>
        <fullName evidence="1">Uncharacterized protein</fullName>
    </submittedName>
</protein>
<gene>
    <name evidence="1" type="primary">Acey_s0164.g3559</name>
    <name evidence="1" type="ORF">Y032_0164g3559</name>
</gene>
<keyword evidence="2" id="KW-1185">Reference proteome</keyword>
<organism evidence="1 2">
    <name type="scientific">Ancylostoma ceylanicum</name>
    <dbReference type="NCBI Taxonomy" id="53326"/>
    <lineage>
        <taxon>Eukaryota</taxon>
        <taxon>Metazoa</taxon>
        <taxon>Ecdysozoa</taxon>
        <taxon>Nematoda</taxon>
        <taxon>Chromadorea</taxon>
        <taxon>Rhabditida</taxon>
        <taxon>Rhabditina</taxon>
        <taxon>Rhabditomorpha</taxon>
        <taxon>Strongyloidea</taxon>
        <taxon>Ancylostomatidae</taxon>
        <taxon>Ancylostomatinae</taxon>
        <taxon>Ancylostoma</taxon>
    </lineage>
</organism>